<gene>
    <name evidence="2" type="ORF">Thini_1474</name>
</gene>
<dbReference type="AlphaFoldDB" id="A0A656HCE9"/>
<sequence length="270" mass="27741">MNINGINSQTRAMDSQNSANTGVKESPSASSVQSFNQAMGNEKSAQTENTASSQTSGGQSCNQGNMDSQLQELKDLLTQLAQMLTQMLQGGQTGGSPQEASKTGGSGDSKSHGGSTPNGENGGIRPVEGSGPGGSAGSNELVPLPQDNLQTLNLGGKQVTVGGDGTGNASAAEVQATANTIQNLYNNSPSFRNMIDSSSDPSFTVSVGRRDDNTSWGNTTGKVFMNLNNVNPGNNDAFQSLLGHEFAHASIDLGHGSQMEQVETAVAQEA</sequence>
<reference evidence="3" key="1">
    <citation type="journal article" date="2011" name="Stand. Genomic Sci.">
        <title>Genome sequence of the filamentous, gliding Thiothrix nivea neotype strain (JP2(T)).</title>
        <authorList>
            <person name="Lapidus A."/>
            <person name="Nolan M."/>
            <person name="Lucas S."/>
            <person name="Glavina Del Rio T."/>
            <person name="Tice H."/>
            <person name="Cheng J.F."/>
            <person name="Tapia R."/>
            <person name="Han C."/>
            <person name="Goodwin L."/>
            <person name="Pitluck S."/>
            <person name="Liolios K."/>
            <person name="Pagani I."/>
            <person name="Ivanova N."/>
            <person name="Huntemann M."/>
            <person name="Mavromatis K."/>
            <person name="Mikhailova N."/>
            <person name="Pati A."/>
            <person name="Chen A."/>
            <person name="Palaniappan K."/>
            <person name="Land M."/>
            <person name="Brambilla E.M."/>
            <person name="Rohde M."/>
            <person name="Abt B."/>
            <person name="Verbarg S."/>
            <person name="Goker M."/>
            <person name="Bristow J."/>
            <person name="Eisen J.A."/>
            <person name="Markowitz V."/>
            <person name="Hugenholtz P."/>
            <person name="Kyrpides N.C."/>
            <person name="Klenk H.P."/>
            <person name="Woyke T."/>
        </authorList>
    </citation>
    <scope>NUCLEOTIDE SEQUENCE [LARGE SCALE GENOMIC DNA]</scope>
    <source>
        <strain evidence="3">ATCC 35100 / DSM 5205 / JP2</strain>
    </source>
</reference>
<name>A0A656HCE9_THINJ</name>
<protein>
    <submittedName>
        <fullName evidence="2">Uncharacterized protein</fullName>
    </submittedName>
</protein>
<organism evidence="2 3">
    <name type="scientific">Thiothrix nivea (strain ATCC 35100 / DSM 5205 / JP2)</name>
    <dbReference type="NCBI Taxonomy" id="870187"/>
    <lineage>
        <taxon>Bacteria</taxon>
        <taxon>Pseudomonadati</taxon>
        <taxon>Pseudomonadota</taxon>
        <taxon>Gammaproteobacteria</taxon>
        <taxon>Thiotrichales</taxon>
        <taxon>Thiotrichaceae</taxon>
        <taxon>Thiothrix</taxon>
    </lineage>
</organism>
<evidence type="ECO:0000313" key="3">
    <source>
        <dbReference type="Proteomes" id="UP000005317"/>
    </source>
</evidence>
<feature type="region of interest" description="Disordered" evidence="1">
    <location>
        <begin position="89"/>
        <end position="146"/>
    </location>
</feature>
<evidence type="ECO:0000256" key="1">
    <source>
        <dbReference type="SAM" id="MobiDB-lite"/>
    </source>
</evidence>
<proteinExistence type="predicted"/>
<evidence type="ECO:0000313" key="2">
    <source>
        <dbReference type="EMBL" id="EIJ34077.1"/>
    </source>
</evidence>
<dbReference type="RefSeq" id="WP_002708019.1">
    <property type="nucleotide sequence ID" value="NZ_JH651384.1"/>
</dbReference>
<keyword evidence="3" id="KW-1185">Reference proteome</keyword>
<accession>A0A656HCE9</accession>
<dbReference type="EMBL" id="JH651384">
    <property type="protein sequence ID" value="EIJ34077.1"/>
    <property type="molecule type" value="Genomic_DNA"/>
</dbReference>
<dbReference type="Proteomes" id="UP000005317">
    <property type="component" value="Unassembled WGS sequence"/>
</dbReference>
<dbReference type="OrthoDB" id="5627688at2"/>
<feature type="region of interest" description="Disordered" evidence="1">
    <location>
        <begin position="1"/>
        <end position="65"/>
    </location>
</feature>